<name>A0A9Q3CSD5_9BASI</name>
<accession>A0A9Q3CSD5</accession>
<evidence type="ECO:0000313" key="3">
    <source>
        <dbReference type="Proteomes" id="UP000765509"/>
    </source>
</evidence>
<keyword evidence="1" id="KW-1133">Transmembrane helix</keyword>
<dbReference type="PANTHER" id="PTHR39218">
    <property type="entry name" value="OXIDOREDUCTASE 14 KDA SUBUNIT, PUTATIVE (AFU_ORTHOLOGUE AFUA_1G12110)-RELATED"/>
    <property type="match status" value="1"/>
</dbReference>
<proteinExistence type="predicted"/>
<dbReference type="PANTHER" id="PTHR39218:SF1">
    <property type="entry name" value="OXIDOREDUCTASE 14 KDA SUBUNIT, PUTATIVE (AFU_ORTHOLOGUE AFUA_1G12110)-RELATED"/>
    <property type="match status" value="1"/>
</dbReference>
<keyword evidence="1" id="KW-0812">Transmembrane</keyword>
<keyword evidence="3" id="KW-1185">Reference proteome</keyword>
<protein>
    <submittedName>
        <fullName evidence="2">Uncharacterized protein</fullName>
    </submittedName>
</protein>
<gene>
    <name evidence="2" type="ORF">O181_027970</name>
</gene>
<dbReference type="OrthoDB" id="2141050at2759"/>
<comment type="caution">
    <text evidence="2">The sequence shown here is derived from an EMBL/GenBank/DDBJ whole genome shotgun (WGS) entry which is preliminary data.</text>
</comment>
<keyword evidence="1" id="KW-0472">Membrane</keyword>
<reference evidence="2" key="1">
    <citation type="submission" date="2021-03" db="EMBL/GenBank/DDBJ databases">
        <title>Draft genome sequence of rust myrtle Austropuccinia psidii MF-1, a brazilian biotype.</title>
        <authorList>
            <person name="Quecine M.C."/>
            <person name="Pachon D.M.R."/>
            <person name="Bonatelli M.L."/>
            <person name="Correr F.H."/>
            <person name="Franceschini L.M."/>
            <person name="Leite T.F."/>
            <person name="Margarido G.R.A."/>
            <person name="Almeida C.A."/>
            <person name="Ferrarezi J.A."/>
            <person name="Labate C.A."/>
        </authorList>
    </citation>
    <scope>NUCLEOTIDE SEQUENCE</scope>
    <source>
        <strain evidence="2">MF-1</strain>
    </source>
</reference>
<feature type="transmembrane region" description="Helical" evidence="1">
    <location>
        <begin position="51"/>
        <end position="71"/>
    </location>
</feature>
<organism evidence="2 3">
    <name type="scientific">Austropuccinia psidii MF-1</name>
    <dbReference type="NCBI Taxonomy" id="1389203"/>
    <lineage>
        <taxon>Eukaryota</taxon>
        <taxon>Fungi</taxon>
        <taxon>Dikarya</taxon>
        <taxon>Basidiomycota</taxon>
        <taxon>Pucciniomycotina</taxon>
        <taxon>Pucciniomycetes</taxon>
        <taxon>Pucciniales</taxon>
        <taxon>Sphaerophragmiaceae</taxon>
        <taxon>Austropuccinia</taxon>
    </lineage>
</organism>
<sequence>MAGEDRSRWVKRGQPVDSDGARGCFELAIRIIQYPRTRPCRQSTSTRTMGIVSYTLTWGAIGFGIRCYQLGIMRRPIFTNLWGHGISVAFFGSLGYYFHGLKIRQRELLEQKRQELAQFQEAQKIRLDLRNQKFQELLH</sequence>
<evidence type="ECO:0000313" key="2">
    <source>
        <dbReference type="EMBL" id="MBW0488255.1"/>
    </source>
</evidence>
<dbReference type="AlphaFoldDB" id="A0A9Q3CSD5"/>
<dbReference type="EMBL" id="AVOT02009521">
    <property type="protein sequence ID" value="MBW0488255.1"/>
    <property type="molecule type" value="Genomic_DNA"/>
</dbReference>
<feature type="transmembrane region" description="Helical" evidence="1">
    <location>
        <begin position="77"/>
        <end position="98"/>
    </location>
</feature>
<dbReference type="Proteomes" id="UP000765509">
    <property type="component" value="Unassembled WGS sequence"/>
</dbReference>
<evidence type="ECO:0000256" key="1">
    <source>
        <dbReference type="SAM" id="Phobius"/>
    </source>
</evidence>